<dbReference type="RefSeq" id="WP_006895177.1">
    <property type="nucleotide sequence ID" value="NZ_BANU01000006.1"/>
</dbReference>
<name>L7LIJ1_9ACTN</name>
<protein>
    <submittedName>
        <fullName evidence="1">Uncharacterized protein</fullName>
    </submittedName>
</protein>
<sequence length="86" mass="9919">MGHIERGCFIPVDPVLHAREEAAVERIATRRFVTLDQLLDALCWSQHVGEIADELWTDIPMLKARVADLTPAEQRWIEDELERRVA</sequence>
<accession>L7LIJ1</accession>
<reference evidence="1 2" key="1">
    <citation type="submission" date="2012-12" db="EMBL/GenBank/DDBJ databases">
        <title>Whole genome shotgun sequence of Gordonia sihwensis NBRC 108236.</title>
        <authorList>
            <person name="Yoshida I."/>
            <person name="Hosoyama A."/>
            <person name="Tsuchikane K."/>
            <person name="Ando Y."/>
            <person name="Baba S."/>
            <person name="Ohji S."/>
            <person name="Hamada M."/>
            <person name="Tamura T."/>
            <person name="Yamazoe A."/>
            <person name="Yamazaki S."/>
            <person name="Fujita N."/>
        </authorList>
    </citation>
    <scope>NUCLEOTIDE SEQUENCE [LARGE SCALE GENOMIC DNA]</scope>
    <source>
        <strain evidence="1 2">NBRC 108236</strain>
    </source>
</reference>
<evidence type="ECO:0000313" key="2">
    <source>
        <dbReference type="Proteomes" id="UP000035083"/>
    </source>
</evidence>
<dbReference type="AlphaFoldDB" id="L7LIJ1"/>
<dbReference type="EMBL" id="BANU01000006">
    <property type="protein sequence ID" value="GAC59883.1"/>
    <property type="molecule type" value="Genomic_DNA"/>
</dbReference>
<proteinExistence type="predicted"/>
<gene>
    <name evidence="1" type="ORF">GSI01S_06_00380</name>
</gene>
<keyword evidence="2" id="KW-1185">Reference proteome</keyword>
<evidence type="ECO:0000313" key="1">
    <source>
        <dbReference type="EMBL" id="GAC59883.1"/>
    </source>
</evidence>
<organism evidence="1 2">
    <name type="scientific">Gordonia sihwensis NBRC 108236</name>
    <dbReference type="NCBI Taxonomy" id="1223544"/>
    <lineage>
        <taxon>Bacteria</taxon>
        <taxon>Bacillati</taxon>
        <taxon>Actinomycetota</taxon>
        <taxon>Actinomycetes</taxon>
        <taxon>Mycobacteriales</taxon>
        <taxon>Gordoniaceae</taxon>
        <taxon>Gordonia</taxon>
    </lineage>
</organism>
<comment type="caution">
    <text evidence="1">The sequence shown here is derived from an EMBL/GenBank/DDBJ whole genome shotgun (WGS) entry which is preliminary data.</text>
</comment>
<dbReference type="Proteomes" id="UP000035083">
    <property type="component" value="Unassembled WGS sequence"/>
</dbReference>